<dbReference type="AlphaFoldDB" id="A0A972FXQ7"/>
<keyword evidence="3" id="KW-1185">Reference proteome</keyword>
<dbReference type="PANTHER" id="PTHR34205:SF2">
    <property type="entry name" value="DUF962 DOMAIN-CONTAINING PROTEIN"/>
    <property type="match status" value="1"/>
</dbReference>
<feature type="transmembrane region" description="Helical" evidence="1">
    <location>
        <begin position="50"/>
        <end position="68"/>
    </location>
</feature>
<name>A0A972FXQ7_9GAMM</name>
<dbReference type="Proteomes" id="UP000737113">
    <property type="component" value="Unassembled WGS sequence"/>
</dbReference>
<dbReference type="Pfam" id="PF06127">
    <property type="entry name" value="Mpo1-like"/>
    <property type="match status" value="1"/>
</dbReference>
<protein>
    <submittedName>
        <fullName evidence="2">DUF962 domain-containing protein</fullName>
    </submittedName>
</protein>
<dbReference type="InterPro" id="IPR009305">
    <property type="entry name" value="Mpo1-like"/>
</dbReference>
<sequence>MKMASDFRAFYAWYLSQHQHPLCRGLHYLGSVLVVLILLYSLWFQAWWQLVYLPLAGYGFAWIGHLLFEKNRPATFKHPFYSFVADWLMLWQMLTGKPLGAKN</sequence>
<feature type="transmembrane region" description="Helical" evidence="1">
    <location>
        <begin position="26"/>
        <end position="44"/>
    </location>
</feature>
<evidence type="ECO:0000313" key="3">
    <source>
        <dbReference type="Proteomes" id="UP000737113"/>
    </source>
</evidence>
<comment type="caution">
    <text evidence="2">The sequence shown here is derived from an EMBL/GenBank/DDBJ whole genome shotgun (WGS) entry which is preliminary data.</text>
</comment>
<organism evidence="2 3">
    <name type="scientific">Shewanella salipaludis</name>
    <dbReference type="NCBI Taxonomy" id="2723052"/>
    <lineage>
        <taxon>Bacteria</taxon>
        <taxon>Pseudomonadati</taxon>
        <taxon>Pseudomonadota</taxon>
        <taxon>Gammaproteobacteria</taxon>
        <taxon>Alteromonadales</taxon>
        <taxon>Shewanellaceae</taxon>
        <taxon>Shewanella</taxon>
    </lineage>
</organism>
<keyword evidence="1" id="KW-1133">Transmembrane helix</keyword>
<keyword evidence="1" id="KW-0472">Membrane</keyword>
<proteinExistence type="predicted"/>
<gene>
    <name evidence="2" type="ORF">HC757_05265</name>
</gene>
<keyword evidence="1" id="KW-0812">Transmembrane</keyword>
<dbReference type="PANTHER" id="PTHR34205">
    <property type="entry name" value="TRANSMEMBRANE PROTEIN"/>
    <property type="match status" value="1"/>
</dbReference>
<evidence type="ECO:0000256" key="1">
    <source>
        <dbReference type="SAM" id="Phobius"/>
    </source>
</evidence>
<accession>A0A972FXQ7</accession>
<reference evidence="2" key="1">
    <citation type="submission" date="2020-04" db="EMBL/GenBank/DDBJ databases">
        <title>Description of Shewanella salipaludis sp. nov., isolated from a salt marsh.</title>
        <authorList>
            <person name="Park S."/>
            <person name="Yoon J.-H."/>
        </authorList>
    </citation>
    <scope>NUCLEOTIDE SEQUENCE</scope>
    <source>
        <strain evidence="2">SHSM-M6</strain>
    </source>
</reference>
<dbReference type="EMBL" id="JAAXYH010000002">
    <property type="protein sequence ID" value="NMH64577.1"/>
    <property type="molecule type" value="Genomic_DNA"/>
</dbReference>
<evidence type="ECO:0000313" key="2">
    <source>
        <dbReference type="EMBL" id="NMH64577.1"/>
    </source>
</evidence>